<evidence type="ECO:0000313" key="7">
    <source>
        <dbReference type="EMBL" id="OBB33067.1"/>
    </source>
</evidence>
<keyword evidence="3" id="KW-0479">Metal-binding</keyword>
<dbReference type="GO" id="GO:0046872">
    <property type="term" value="F:metal ion binding"/>
    <property type="evidence" value="ECO:0007669"/>
    <property type="project" value="UniProtKB-KW"/>
</dbReference>
<dbReference type="InterPro" id="IPR002716">
    <property type="entry name" value="PIN_dom"/>
</dbReference>
<evidence type="ECO:0000313" key="8">
    <source>
        <dbReference type="Proteomes" id="UP000093902"/>
    </source>
</evidence>
<gene>
    <name evidence="7" type="ORF">A5792_11605</name>
</gene>
<feature type="domain" description="PIN" evidence="6">
    <location>
        <begin position="12"/>
        <end position="149"/>
    </location>
</feature>
<organism evidence="7 8">
    <name type="scientific">Mycolicibacterium peregrinum</name>
    <name type="common">Mycobacterium peregrinum</name>
    <dbReference type="NCBI Taxonomy" id="43304"/>
    <lineage>
        <taxon>Bacteria</taxon>
        <taxon>Bacillati</taxon>
        <taxon>Actinomycetota</taxon>
        <taxon>Actinomycetes</taxon>
        <taxon>Mycobacteriales</taxon>
        <taxon>Mycobacteriaceae</taxon>
        <taxon>Mycolicibacterium</taxon>
    </lineage>
</organism>
<keyword evidence="4" id="KW-0378">Hydrolase</keyword>
<sequence length="175" mass="19108">MAKAKQVASPVIYVDTCVFLDVLTEEKTPHPETAEPRWKSAKALLDAVGDGRVVLATSSLVDAEVGSFATLRDDGPGFLDKVRAWFDAPPPGTRYTEVDRVIARDAERLQRAWRQYAAPGKKMNGADAVHLAASVRLKCDYLMTGDGGFPVGQTIDGVKVRYAEVVWPQTIFDGQ</sequence>
<keyword evidence="1" id="KW-1277">Toxin-antitoxin system</keyword>
<keyword evidence="5" id="KW-0460">Magnesium</keyword>
<evidence type="ECO:0000256" key="2">
    <source>
        <dbReference type="ARBA" id="ARBA00022722"/>
    </source>
</evidence>
<protein>
    <recommendedName>
        <fullName evidence="6">PIN domain-containing protein</fullName>
    </recommendedName>
</protein>
<dbReference type="Gene3D" id="3.40.50.1010">
    <property type="entry name" value="5'-nuclease"/>
    <property type="match status" value="1"/>
</dbReference>
<dbReference type="Proteomes" id="UP000093902">
    <property type="component" value="Unassembled WGS sequence"/>
</dbReference>
<proteinExistence type="predicted"/>
<name>A0A1A0RFH7_MYCPR</name>
<accession>A0A1A0RFH7</accession>
<evidence type="ECO:0000256" key="4">
    <source>
        <dbReference type="ARBA" id="ARBA00022801"/>
    </source>
</evidence>
<dbReference type="EMBL" id="LZSO01000009">
    <property type="protein sequence ID" value="OBB33067.1"/>
    <property type="molecule type" value="Genomic_DNA"/>
</dbReference>
<dbReference type="RefSeq" id="WP_064929759.1">
    <property type="nucleotide sequence ID" value="NZ_LZSO01000009.1"/>
</dbReference>
<keyword evidence="2" id="KW-0540">Nuclease</keyword>
<dbReference type="SUPFAM" id="SSF88723">
    <property type="entry name" value="PIN domain-like"/>
    <property type="match status" value="1"/>
</dbReference>
<evidence type="ECO:0000256" key="5">
    <source>
        <dbReference type="ARBA" id="ARBA00022842"/>
    </source>
</evidence>
<dbReference type="Pfam" id="PF01850">
    <property type="entry name" value="PIN"/>
    <property type="match status" value="1"/>
</dbReference>
<dbReference type="GO" id="GO:0016787">
    <property type="term" value="F:hydrolase activity"/>
    <property type="evidence" value="ECO:0007669"/>
    <property type="project" value="UniProtKB-KW"/>
</dbReference>
<comment type="caution">
    <text evidence="7">The sequence shown here is derived from an EMBL/GenBank/DDBJ whole genome shotgun (WGS) entry which is preliminary data.</text>
</comment>
<dbReference type="CDD" id="cd09854">
    <property type="entry name" value="PIN_VapC-like"/>
    <property type="match status" value="1"/>
</dbReference>
<evidence type="ECO:0000256" key="3">
    <source>
        <dbReference type="ARBA" id="ARBA00022723"/>
    </source>
</evidence>
<evidence type="ECO:0000259" key="6">
    <source>
        <dbReference type="Pfam" id="PF01850"/>
    </source>
</evidence>
<dbReference type="OrthoDB" id="4773625at2"/>
<dbReference type="AlphaFoldDB" id="A0A1A0RFH7"/>
<evidence type="ECO:0000256" key="1">
    <source>
        <dbReference type="ARBA" id="ARBA00022649"/>
    </source>
</evidence>
<dbReference type="InterPro" id="IPR029060">
    <property type="entry name" value="PIN-like_dom_sf"/>
</dbReference>
<dbReference type="GO" id="GO:0004518">
    <property type="term" value="F:nuclease activity"/>
    <property type="evidence" value="ECO:0007669"/>
    <property type="project" value="UniProtKB-KW"/>
</dbReference>
<reference evidence="8" key="1">
    <citation type="submission" date="2016-06" db="EMBL/GenBank/DDBJ databases">
        <authorList>
            <person name="Sutton G."/>
            <person name="Brinkac L."/>
            <person name="Sanka R."/>
            <person name="Adams M."/>
            <person name="Lau E."/>
            <person name="Mehaffy C."/>
            <person name="Tameris M."/>
            <person name="Hatherill M."/>
            <person name="Hanekom W."/>
            <person name="Mahomed H."/>
            <person name="Mcshane H."/>
        </authorList>
    </citation>
    <scope>NUCLEOTIDE SEQUENCE [LARGE SCALE GENOMIC DNA]</scope>
    <source>
        <strain evidence="8">852002-51209_SCH5440388</strain>
    </source>
</reference>